<evidence type="ECO:0000313" key="4">
    <source>
        <dbReference type="Proteomes" id="UP000887540"/>
    </source>
</evidence>
<dbReference type="Proteomes" id="UP000887540">
    <property type="component" value="Unplaced"/>
</dbReference>
<dbReference type="PANTHER" id="PTHR45867:SF3">
    <property type="entry name" value="ACID PHOSPHATASE TYPE 7"/>
    <property type="match status" value="1"/>
</dbReference>
<proteinExistence type="predicted"/>
<dbReference type="InterPro" id="IPR008963">
    <property type="entry name" value="Purple_acid_Pase-like_N"/>
</dbReference>
<evidence type="ECO:0000313" key="5">
    <source>
        <dbReference type="WBParaSite" id="ACRNAN_Path_371.g1412.t1"/>
    </source>
</evidence>
<evidence type="ECO:0000256" key="1">
    <source>
        <dbReference type="ARBA" id="ARBA00022729"/>
    </source>
</evidence>
<feature type="domain" description="Purple acid phosphatase N-terminal" evidence="3">
    <location>
        <begin position="49"/>
        <end position="138"/>
    </location>
</feature>
<evidence type="ECO:0000256" key="2">
    <source>
        <dbReference type="SAM" id="SignalP"/>
    </source>
</evidence>
<protein>
    <submittedName>
        <fullName evidence="5">Purple acid phosphatase N-terminal domain-containing protein</fullName>
    </submittedName>
</protein>
<keyword evidence="1 2" id="KW-0732">Signal</keyword>
<organism evidence="4 5">
    <name type="scientific">Acrobeloides nanus</name>
    <dbReference type="NCBI Taxonomy" id="290746"/>
    <lineage>
        <taxon>Eukaryota</taxon>
        <taxon>Metazoa</taxon>
        <taxon>Ecdysozoa</taxon>
        <taxon>Nematoda</taxon>
        <taxon>Chromadorea</taxon>
        <taxon>Rhabditida</taxon>
        <taxon>Tylenchina</taxon>
        <taxon>Cephalobomorpha</taxon>
        <taxon>Cephaloboidea</taxon>
        <taxon>Cephalobidae</taxon>
        <taxon>Acrobeloides</taxon>
    </lineage>
</organism>
<feature type="chain" id="PRO_5037915629" evidence="2">
    <location>
        <begin position="22"/>
        <end position="199"/>
    </location>
</feature>
<dbReference type="AlphaFoldDB" id="A0A914C5S6"/>
<name>A0A914C5S6_9BILA</name>
<dbReference type="Gene3D" id="3.60.21.10">
    <property type="match status" value="1"/>
</dbReference>
<evidence type="ECO:0000259" key="3">
    <source>
        <dbReference type="Pfam" id="PF16656"/>
    </source>
</evidence>
<accession>A0A914C5S6</accession>
<dbReference type="Pfam" id="PF16656">
    <property type="entry name" value="Pur_ac_phosph_N"/>
    <property type="match status" value="1"/>
</dbReference>
<dbReference type="Gene3D" id="2.60.40.380">
    <property type="entry name" value="Purple acid phosphatase-like, N-terminal"/>
    <property type="match status" value="1"/>
</dbReference>
<dbReference type="GO" id="GO:0046872">
    <property type="term" value="F:metal ion binding"/>
    <property type="evidence" value="ECO:0007669"/>
    <property type="project" value="InterPro"/>
</dbReference>
<keyword evidence="4" id="KW-1185">Reference proteome</keyword>
<dbReference type="InterPro" id="IPR015914">
    <property type="entry name" value="PAPs_N"/>
</dbReference>
<dbReference type="PANTHER" id="PTHR45867">
    <property type="entry name" value="PURPLE ACID PHOSPHATASE"/>
    <property type="match status" value="1"/>
</dbReference>
<dbReference type="WBParaSite" id="ACRNAN_Path_371.g1412.t1">
    <property type="protein sequence ID" value="ACRNAN_Path_371.g1412.t1"/>
    <property type="gene ID" value="ACRNAN_Path_371.g1412"/>
</dbReference>
<feature type="signal peptide" evidence="2">
    <location>
        <begin position="1"/>
        <end position="21"/>
    </location>
</feature>
<dbReference type="SUPFAM" id="SSF49363">
    <property type="entry name" value="Purple acid phosphatase, N-terminal domain"/>
    <property type="match status" value="1"/>
</dbReference>
<reference evidence="5" key="1">
    <citation type="submission" date="2022-11" db="UniProtKB">
        <authorList>
            <consortium name="WormBaseParasite"/>
        </authorList>
    </citation>
    <scope>IDENTIFICATION</scope>
</reference>
<sequence>MKSVENFAIFLLIFGVSSVCSHRHHLNKNRKPHWFDENNGNSGPFYGQPEQVHLAYGGSPDKVIITWVTYDDTIDSIVEYGIERMNQEVRGSASLFVDSGAKQTKRYIHSVVLENIQGGKRYFYRVGSDYGWSSVFSFIGLQERPNGGYRYAVYGDMGNVNARSLGKIQKLAQNGDFDVVLHVGDLAYNMDTVCLKMIS</sequence>
<dbReference type="GO" id="GO:0003993">
    <property type="term" value="F:acid phosphatase activity"/>
    <property type="evidence" value="ECO:0007669"/>
    <property type="project" value="InterPro"/>
</dbReference>
<dbReference type="InterPro" id="IPR029052">
    <property type="entry name" value="Metallo-depent_PP-like"/>
</dbReference>